<feature type="region of interest" description="Disordered" evidence="2">
    <location>
        <begin position="209"/>
        <end position="236"/>
    </location>
</feature>
<reference evidence="4" key="1">
    <citation type="submission" date="2023-06" db="EMBL/GenBank/DDBJ databases">
        <title>Survivors Of The Sea: Transcriptome response of Skeletonema marinoi to long-term dormancy.</title>
        <authorList>
            <person name="Pinder M.I.M."/>
            <person name="Kourtchenko O."/>
            <person name="Robertson E.K."/>
            <person name="Larsson T."/>
            <person name="Maumus F."/>
            <person name="Osuna-Cruz C.M."/>
            <person name="Vancaester E."/>
            <person name="Stenow R."/>
            <person name="Vandepoele K."/>
            <person name="Ploug H."/>
            <person name="Bruchert V."/>
            <person name="Godhe A."/>
            <person name="Topel M."/>
        </authorList>
    </citation>
    <scope>NUCLEOTIDE SEQUENCE</scope>
    <source>
        <strain evidence="4">R05AC</strain>
    </source>
</reference>
<dbReference type="InterPro" id="IPR036910">
    <property type="entry name" value="HMG_box_dom_sf"/>
</dbReference>
<dbReference type="SUPFAM" id="SSF47095">
    <property type="entry name" value="HMG-box"/>
    <property type="match status" value="1"/>
</dbReference>
<proteinExistence type="predicted"/>
<dbReference type="InterPro" id="IPR009071">
    <property type="entry name" value="HMG_box_dom"/>
</dbReference>
<dbReference type="GO" id="GO:0005634">
    <property type="term" value="C:nucleus"/>
    <property type="evidence" value="ECO:0007669"/>
    <property type="project" value="UniProtKB-UniRule"/>
</dbReference>
<feature type="compositionally biased region" description="Polar residues" evidence="2">
    <location>
        <begin position="8"/>
        <end position="27"/>
    </location>
</feature>
<dbReference type="PROSITE" id="PS50118">
    <property type="entry name" value="HMG_BOX_2"/>
    <property type="match status" value="1"/>
</dbReference>
<evidence type="ECO:0000256" key="2">
    <source>
        <dbReference type="SAM" id="MobiDB-lite"/>
    </source>
</evidence>
<keyword evidence="1" id="KW-0238">DNA-binding</keyword>
<feature type="compositionally biased region" description="Low complexity" evidence="2">
    <location>
        <begin position="40"/>
        <end position="76"/>
    </location>
</feature>
<keyword evidence="5" id="KW-1185">Reference proteome</keyword>
<feature type="domain" description="HMG box" evidence="3">
    <location>
        <begin position="76"/>
        <end position="193"/>
    </location>
</feature>
<evidence type="ECO:0000256" key="1">
    <source>
        <dbReference type="PROSITE-ProRule" id="PRU00267"/>
    </source>
</evidence>
<feature type="region of interest" description="Disordered" evidence="2">
    <location>
        <begin position="1"/>
        <end position="78"/>
    </location>
</feature>
<organism evidence="4 5">
    <name type="scientific">Skeletonema marinoi</name>
    <dbReference type="NCBI Taxonomy" id="267567"/>
    <lineage>
        <taxon>Eukaryota</taxon>
        <taxon>Sar</taxon>
        <taxon>Stramenopiles</taxon>
        <taxon>Ochrophyta</taxon>
        <taxon>Bacillariophyta</taxon>
        <taxon>Coscinodiscophyceae</taxon>
        <taxon>Thalassiosirophycidae</taxon>
        <taxon>Thalassiosirales</taxon>
        <taxon>Skeletonemataceae</taxon>
        <taxon>Skeletonema</taxon>
        <taxon>Skeletonema marinoi-dohrnii complex</taxon>
    </lineage>
</organism>
<sequence length="341" mass="37916">MTSHKKSNQSSATPCYYNTTNSTSTMPMKTRPTSKRLETHTALSGATSSSSVSSSSSRTSKPSSPTKSTATPTAKPQRPLTAYHIFFQIEREFIIQTTAGPNPNDDSEKKLLRNVPDRYAATKLRPDWYAGPGKRQKRKHRKSHGKIGFFELSSLISTRWATLEQSYPDVKKFVHDVAARELDEYKEEMEQWKLAENIPLDPPVAKKAAKKKKTVSKSKATTAKISPPPSPKSSPVVDNVISFSTSICTDDEEGGQQEVVDYSISSVTCNGHHVPSPPADSDFTAKRTCDEANEDLSFLDPLFELFDVEFPSPSKRQRCVSPSSNPHRNDFIKLPSQLWAM</sequence>
<keyword evidence="1" id="KW-0539">Nucleus</keyword>
<accession>A0AAD8YLH2</accession>
<dbReference type="EMBL" id="JATAAI010000002">
    <property type="protein sequence ID" value="KAK1747301.1"/>
    <property type="molecule type" value="Genomic_DNA"/>
</dbReference>
<name>A0AAD8YLH2_9STRA</name>
<dbReference type="GO" id="GO:0003677">
    <property type="term" value="F:DNA binding"/>
    <property type="evidence" value="ECO:0007669"/>
    <property type="project" value="UniProtKB-UniRule"/>
</dbReference>
<feature type="DNA-binding region" description="HMG box" evidence="1">
    <location>
        <begin position="76"/>
        <end position="193"/>
    </location>
</feature>
<dbReference type="Proteomes" id="UP001224775">
    <property type="component" value="Unassembled WGS sequence"/>
</dbReference>
<comment type="caution">
    <text evidence="4">The sequence shown here is derived from an EMBL/GenBank/DDBJ whole genome shotgun (WGS) entry which is preliminary data.</text>
</comment>
<evidence type="ECO:0000259" key="3">
    <source>
        <dbReference type="PROSITE" id="PS50118"/>
    </source>
</evidence>
<evidence type="ECO:0000313" key="4">
    <source>
        <dbReference type="EMBL" id="KAK1747301.1"/>
    </source>
</evidence>
<protein>
    <recommendedName>
        <fullName evidence="3">HMG box domain-containing protein</fullName>
    </recommendedName>
</protein>
<dbReference type="Gene3D" id="1.10.30.10">
    <property type="entry name" value="High mobility group box domain"/>
    <property type="match status" value="1"/>
</dbReference>
<evidence type="ECO:0000313" key="5">
    <source>
        <dbReference type="Proteomes" id="UP001224775"/>
    </source>
</evidence>
<gene>
    <name evidence="4" type="ORF">QTG54_001264</name>
</gene>
<dbReference type="AlphaFoldDB" id="A0AAD8YLH2"/>